<comment type="similarity">
    <text evidence="3">Belongs to the acetyltransferase family. RimJ subfamily.</text>
</comment>
<gene>
    <name evidence="5" type="ORF">ACFQJC_08255</name>
</gene>
<dbReference type="InterPro" id="IPR016181">
    <property type="entry name" value="Acyl_CoA_acyltransferase"/>
</dbReference>
<feature type="domain" description="N-acetyltransferase" evidence="4">
    <location>
        <begin position="12"/>
        <end position="164"/>
    </location>
</feature>
<dbReference type="PROSITE" id="PS51186">
    <property type="entry name" value="GNAT"/>
    <property type="match status" value="1"/>
</dbReference>
<evidence type="ECO:0000313" key="6">
    <source>
        <dbReference type="Proteomes" id="UP001596481"/>
    </source>
</evidence>
<dbReference type="RefSeq" id="WP_390222841.1">
    <property type="nucleotide sequence ID" value="NZ_JBHTAA010000005.1"/>
</dbReference>
<accession>A0ABD5ZEU0</accession>
<dbReference type="SUPFAM" id="SSF55729">
    <property type="entry name" value="Acyl-CoA N-acyltransferases (Nat)"/>
    <property type="match status" value="1"/>
</dbReference>
<dbReference type="PANTHER" id="PTHR43792:SF8">
    <property type="entry name" value="[RIBOSOMAL PROTEIN US5]-ALANINE N-ACETYLTRANSFERASE"/>
    <property type="match status" value="1"/>
</dbReference>
<evidence type="ECO:0000256" key="3">
    <source>
        <dbReference type="ARBA" id="ARBA00038502"/>
    </source>
</evidence>
<keyword evidence="6" id="KW-1185">Reference proteome</keyword>
<evidence type="ECO:0000256" key="1">
    <source>
        <dbReference type="ARBA" id="ARBA00022679"/>
    </source>
</evidence>
<evidence type="ECO:0000259" key="4">
    <source>
        <dbReference type="PROSITE" id="PS51186"/>
    </source>
</evidence>
<sequence length="178" mass="20134">MVDTTVVAGERVSLRPVERDDAEFLQLSMTKPEIRIPLGSNDPMNSHQATKFIENVIEDGDGVSFIVEADDERIGIVATKSTEPARPELVYWFVPEYHGQGYGSEAVGCLVEYLFRTVECRGLYARLFDFNEGSRGVLEKLGFTHEGTFREARFIDGEYVDTLHFGLLRSEWDAMQSE</sequence>
<evidence type="ECO:0000313" key="5">
    <source>
        <dbReference type="EMBL" id="MFC7203502.1"/>
    </source>
</evidence>
<evidence type="ECO:0000256" key="2">
    <source>
        <dbReference type="ARBA" id="ARBA00023315"/>
    </source>
</evidence>
<dbReference type="Proteomes" id="UP001596481">
    <property type="component" value="Unassembled WGS sequence"/>
</dbReference>
<dbReference type="PANTHER" id="PTHR43792">
    <property type="entry name" value="GNAT FAMILY, PUTATIVE (AFU_ORTHOLOGUE AFUA_3G00765)-RELATED-RELATED"/>
    <property type="match status" value="1"/>
</dbReference>
<dbReference type="Pfam" id="PF13302">
    <property type="entry name" value="Acetyltransf_3"/>
    <property type="match status" value="1"/>
</dbReference>
<dbReference type="EC" id="2.3.-.-" evidence="5"/>
<name>A0ABD5ZEU0_9EURY</name>
<dbReference type="InterPro" id="IPR051531">
    <property type="entry name" value="N-acetyltransferase"/>
</dbReference>
<comment type="caution">
    <text evidence="5">The sequence shown here is derived from an EMBL/GenBank/DDBJ whole genome shotgun (WGS) entry which is preliminary data.</text>
</comment>
<dbReference type="Gene3D" id="3.40.630.30">
    <property type="match status" value="1"/>
</dbReference>
<reference evidence="5 6" key="1">
    <citation type="journal article" date="2019" name="Int. J. Syst. Evol. Microbiol.">
        <title>The Global Catalogue of Microorganisms (GCM) 10K type strain sequencing project: providing services to taxonomists for standard genome sequencing and annotation.</title>
        <authorList>
            <consortium name="The Broad Institute Genomics Platform"/>
            <consortium name="The Broad Institute Genome Sequencing Center for Infectious Disease"/>
            <person name="Wu L."/>
            <person name="Ma J."/>
        </authorList>
    </citation>
    <scope>NUCLEOTIDE SEQUENCE [LARGE SCALE GENOMIC DNA]</scope>
    <source>
        <strain evidence="5 6">DSM 29988</strain>
    </source>
</reference>
<protein>
    <submittedName>
        <fullName evidence="5">GNAT family N-acetyltransferase</fullName>
        <ecNumber evidence="5">2.3.-.-</ecNumber>
    </submittedName>
</protein>
<organism evidence="5 6">
    <name type="scientific">Haloferax namakaokahaiae</name>
    <dbReference type="NCBI Taxonomy" id="1748331"/>
    <lineage>
        <taxon>Archaea</taxon>
        <taxon>Methanobacteriati</taxon>
        <taxon>Methanobacteriota</taxon>
        <taxon>Stenosarchaea group</taxon>
        <taxon>Halobacteria</taxon>
        <taxon>Halobacteriales</taxon>
        <taxon>Haloferacaceae</taxon>
        <taxon>Haloferax</taxon>
    </lineage>
</organism>
<dbReference type="CDD" id="cd04301">
    <property type="entry name" value="NAT_SF"/>
    <property type="match status" value="1"/>
</dbReference>
<keyword evidence="1 5" id="KW-0808">Transferase</keyword>
<dbReference type="InterPro" id="IPR000182">
    <property type="entry name" value="GNAT_dom"/>
</dbReference>
<keyword evidence="2 5" id="KW-0012">Acyltransferase</keyword>
<proteinExistence type="inferred from homology"/>
<dbReference type="AlphaFoldDB" id="A0ABD5ZEU0"/>
<dbReference type="EMBL" id="JBHTAA010000005">
    <property type="protein sequence ID" value="MFC7203502.1"/>
    <property type="molecule type" value="Genomic_DNA"/>
</dbReference>
<dbReference type="GO" id="GO:0016746">
    <property type="term" value="F:acyltransferase activity"/>
    <property type="evidence" value="ECO:0007669"/>
    <property type="project" value="UniProtKB-KW"/>
</dbReference>